<protein>
    <submittedName>
        <fullName evidence="1">Uncharacterized protein</fullName>
    </submittedName>
</protein>
<name>A0AA94HHJ5_9STAP</name>
<accession>A0AA94HHJ5</accession>
<dbReference type="AlphaFoldDB" id="A0AA94HHJ5"/>
<organism evidence="1 2">
    <name type="scientific">Salinicoccus halodurans</name>
    <dbReference type="NCBI Taxonomy" id="407035"/>
    <lineage>
        <taxon>Bacteria</taxon>
        <taxon>Bacillati</taxon>
        <taxon>Bacillota</taxon>
        <taxon>Bacilli</taxon>
        <taxon>Bacillales</taxon>
        <taxon>Staphylococcaceae</taxon>
        <taxon>Salinicoccus</taxon>
    </lineage>
</organism>
<dbReference type="EMBL" id="FOTB01000005">
    <property type="protein sequence ID" value="SFK90367.1"/>
    <property type="molecule type" value="Genomic_DNA"/>
</dbReference>
<dbReference type="InterPro" id="IPR011004">
    <property type="entry name" value="Trimer_LpxA-like_sf"/>
</dbReference>
<gene>
    <name evidence="1" type="ORF">SAMN05216235_2429</name>
</gene>
<reference evidence="1 2" key="1">
    <citation type="submission" date="2016-10" db="EMBL/GenBank/DDBJ databases">
        <authorList>
            <person name="Varghese N."/>
            <person name="Submissions S."/>
        </authorList>
    </citation>
    <scope>NUCLEOTIDE SEQUENCE [LARGE SCALE GENOMIC DNA]</scope>
    <source>
        <strain evidence="1 2">CGMCC 1.6501</strain>
    </source>
</reference>
<comment type="caution">
    <text evidence="1">The sequence shown here is derived from an EMBL/GenBank/DDBJ whole genome shotgun (WGS) entry which is preliminary data.</text>
</comment>
<dbReference type="Proteomes" id="UP000183090">
    <property type="component" value="Unassembled WGS sequence"/>
</dbReference>
<sequence>MPADTVVAGVPAKPLKKIDEQKKIRILESGFLFVSGVKYND</sequence>
<proteinExistence type="predicted"/>
<evidence type="ECO:0000313" key="1">
    <source>
        <dbReference type="EMBL" id="SFK90367.1"/>
    </source>
</evidence>
<dbReference type="SUPFAM" id="SSF51161">
    <property type="entry name" value="Trimeric LpxA-like enzymes"/>
    <property type="match status" value="1"/>
</dbReference>
<evidence type="ECO:0000313" key="2">
    <source>
        <dbReference type="Proteomes" id="UP000183090"/>
    </source>
</evidence>